<organism evidence="1 2">
    <name type="scientific">Mucilaginibacter corticis</name>
    <dbReference type="NCBI Taxonomy" id="2597670"/>
    <lineage>
        <taxon>Bacteria</taxon>
        <taxon>Pseudomonadati</taxon>
        <taxon>Bacteroidota</taxon>
        <taxon>Sphingobacteriia</taxon>
        <taxon>Sphingobacteriales</taxon>
        <taxon>Sphingobacteriaceae</taxon>
        <taxon>Mucilaginibacter</taxon>
    </lineage>
</organism>
<proteinExistence type="predicted"/>
<gene>
    <name evidence="1" type="ORF">FO440_10240</name>
</gene>
<evidence type="ECO:0000313" key="2">
    <source>
        <dbReference type="Proteomes" id="UP000318733"/>
    </source>
</evidence>
<dbReference type="EMBL" id="VLPK01000001">
    <property type="protein sequence ID" value="TSJ44529.1"/>
    <property type="molecule type" value="Genomic_DNA"/>
</dbReference>
<name>A0A556MXK3_9SPHI</name>
<dbReference type="AlphaFoldDB" id="A0A556MXK3"/>
<protein>
    <submittedName>
        <fullName evidence="1">Uncharacterized protein</fullName>
    </submittedName>
</protein>
<dbReference type="Proteomes" id="UP000318733">
    <property type="component" value="Unassembled WGS sequence"/>
</dbReference>
<sequence>MRAKILFAFLFAWTCFNPNSIAQKIRLKDITKIELVEADPWWQSGGFRQSEIVFENNGWNCYQERLKKDSVDQKALRSPEKKVIMIQIRDSIRKFLRPISVKDLEQLLAYINKPDTEFKLKQFNVSTKQLAQWVDSLQVQAQSSLKGYHDKQDSLKARIIPEQKAYFLKITQSKQAVSDAVLRCLHPFLDDDRSYYAMIFNYNDGHKDTVYAYVNSFHIYHLPWRIKNKQSYNPKLTELFESLIGNGDYAEKTKNILNWRIDNELFNQPVLTKASWDDYKQHHLSNYNTLNKTLTPALIYDWRSGYLKSSALPFNIQIRFDFGWDDTLKTRGYNASEKEVTDLYHTGNFFFDYLKAHPTYIAMVNDIGPKALEQAKVIYPDIAKFDYHEVKFINVYVNFYQGWDFGRSAGWLLLPDGKMILLYCSDQLIKDGDKIYADIKPASKDKSQYFCIVYDKQGHKIAGGESKVRIDWNK</sequence>
<keyword evidence="2" id="KW-1185">Reference proteome</keyword>
<evidence type="ECO:0000313" key="1">
    <source>
        <dbReference type="EMBL" id="TSJ44529.1"/>
    </source>
</evidence>
<comment type="caution">
    <text evidence="1">The sequence shown here is derived from an EMBL/GenBank/DDBJ whole genome shotgun (WGS) entry which is preliminary data.</text>
</comment>
<accession>A0A556MXK3</accession>
<dbReference type="RefSeq" id="WP_144248090.1">
    <property type="nucleotide sequence ID" value="NZ_VLPK01000001.1"/>
</dbReference>
<reference evidence="1 2" key="1">
    <citation type="submission" date="2019-07" db="EMBL/GenBank/DDBJ databases">
        <authorList>
            <person name="Huq M.A."/>
        </authorList>
    </citation>
    <scope>NUCLEOTIDE SEQUENCE [LARGE SCALE GENOMIC DNA]</scope>
    <source>
        <strain evidence="1 2">MAH-19</strain>
    </source>
</reference>